<dbReference type="Pfam" id="PF07690">
    <property type="entry name" value="MFS_1"/>
    <property type="match status" value="1"/>
</dbReference>
<dbReference type="PANTHER" id="PTHR23531">
    <property type="entry name" value="QUINOLENE RESISTANCE PROTEIN NORA"/>
    <property type="match status" value="1"/>
</dbReference>
<evidence type="ECO:0000313" key="9">
    <source>
        <dbReference type="Proteomes" id="UP001623041"/>
    </source>
</evidence>
<name>A0ABW8RNA3_9BACI</name>
<dbReference type="InterPro" id="IPR052714">
    <property type="entry name" value="MFS_Exporter"/>
</dbReference>
<dbReference type="InterPro" id="IPR020846">
    <property type="entry name" value="MFS_dom"/>
</dbReference>
<sequence>MNYLYCCLALPLGALCLSSFISGKIIKKNKVLMKWLTFAGIIAAALSILALWFSTKLWFMLSMFLISGIGIGMGLPCLDALITNGIEKKERGTITSIYSSMRFIGVAAGPPVIALLMKHSSHWIFILLSSLSIVAAFITIKAIRPNAQGSQ</sequence>
<comment type="subcellular location">
    <subcellularLocation>
        <location evidence="1">Cell membrane</location>
        <topology evidence="1">Multi-pass membrane protein</topology>
    </subcellularLocation>
</comment>
<keyword evidence="9" id="KW-1185">Reference proteome</keyword>
<evidence type="ECO:0000256" key="1">
    <source>
        <dbReference type="ARBA" id="ARBA00004651"/>
    </source>
</evidence>
<proteinExistence type="predicted"/>
<comment type="caution">
    <text evidence="8">The sequence shown here is derived from an EMBL/GenBank/DDBJ whole genome shotgun (WGS) entry which is preliminary data.</text>
</comment>
<evidence type="ECO:0000313" key="8">
    <source>
        <dbReference type="EMBL" id="MFK9093621.1"/>
    </source>
</evidence>
<feature type="transmembrane region" description="Helical" evidence="6">
    <location>
        <begin position="33"/>
        <end position="53"/>
    </location>
</feature>
<dbReference type="InterPro" id="IPR011701">
    <property type="entry name" value="MFS"/>
</dbReference>
<keyword evidence="3 6" id="KW-0812">Transmembrane</keyword>
<feature type="transmembrane region" description="Helical" evidence="6">
    <location>
        <begin position="94"/>
        <end position="116"/>
    </location>
</feature>
<keyword evidence="5 6" id="KW-0472">Membrane</keyword>
<keyword evidence="2" id="KW-0813">Transport</keyword>
<organism evidence="8 9">
    <name type="scientific">Bacillus salipaludis</name>
    <dbReference type="NCBI Taxonomy" id="2547811"/>
    <lineage>
        <taxon>Bacteria</taxon>
        <taxon>Bacillati</taxon>
        <taxon>Bacillota</taxon>
        <taxon>Bacilli</taxon>
        <taxon>Bacillales</taxon>
        <taxon>Bacillaceae</taxon>
        <taxon>Bacillus</taxon>
    </lineage>
</organism>
<accession>A0ABW8RNA3</accession>
<evidence type="ECO:0000256" key="6">
    <source>
        <dbReference type="SAM" id="Phobius"/>
    </source>
</evidence>
<dbReference type="SUPFAM" id="SSF103473">
    <property type="entry name" value="MFS general substrate transporter"/>
    <property type="match status" value="1"/>
</dbReference>
<feature type="transmembrane region" description="Helical" evidence="6">
    <location>
        <begin position="60"/>
        <end position="82"/>
    </location>
</feature>
<gene>
    <name evidence="8" type="ORF">ACJEBI_19325</name>
</gene>
<reference evidence="8 9" key="1">
    <citation type="submission" date="2024-11" db="EMBL/GenBank/DDBJ databases">
        <authorList>
            <person name="Lucas J.A."/>
        </authorList>
    </citation>
    <scope>NUCLEOTIDE SEQUENCE [LARGE SCALE GENOMIC DNA]</scope>
    <source>
        <strain evidence="8 9">Z 5.4</strain>
    </source>
</reference>
<dbReference type="InterPro" id="IPR036259">
    <property type="entry name" value="MFS_trans_sf"/>
</dbReference>
<evidence type="ECO:0000256" key="3">
    <source>
        <dbReference type="ARBA" id="ARBA00022692"/>
    </source>
</evidence>
<protein>
    <submittedName>
        <fullName evidence="8">MFS transporter</fullName>
    </submittedName>
</protein>
<feature type="domain" description="Major facilitator superfamily (MFS) profile" evidence="7">
    <location>
        <begin position="1"/>
        <end position="151"/>
    </location>
</feature>
<dbReference type="RefSeq" id="WP_406582245.1">
    <property type="nucleotide sequence ID" value="NZ_JBJHQH010000016.1"/>
</dbReference>
<dbReference type="Proteomes" id="UP001623041">
    <property type="component" value="Unassembled WGS sequence"/>
</dbReference>
<feature type="transmembrane region" description="Helical" evidence="6">
    <location>
        <begin position="123"/>
        <end position="143"/>
    </location>
</feature>
<evidence type="ECO:0000256" key="4">
    <source>
        <dbReference type="ARBA" id="ARBA00022989"/>
    </source>
</evidence>
<evidence type="ECO:0000256" key="5">
    <source>
        <dbReference type="ARBA" id="ARBA00023136"/>
    </source>
</evidence>
<dbReference type="EMBL" id="JBJHQH010000016">
    <property type="protein sequence ID" value="MFK9093621.1"/>
    <property type="molecule type" value="Genomic_DNA"/>
</dbReference>
<dbReference type="PROSITE" id="PS50850">
    <property type="entry name" value="MFS"/>
    <property type="match status" value="1"/>
</dbReference>
<dbReference type="Gene3D" id="1.20.1250.20">
    <property type="entry name" value="MFS general substrate transporter like domains"/>
    <property type="match status" value="1"/>
</dbReference>
<evidence type="ECO:0000256" key="2">
    <source>
        <dbReference type="ARBA" id="ARBA00022448"/>
    </source>
</evidence>
<dbReference type="PANTHER" id="PTHR23531:SF1">
    <property type="entry name" value="QUINOLENE RESISTANCE PROTEIN NORA"/>
    <property type="match status" value="1"/>
</dbReference>
<keyword evidence="4 6" id="KW-1133">Transmembrane helix</keyword>
<evidence type="ECO:0000259" key="7">
    <source>
        <dbReference type="PROSITE" id="PS50850"/>
    </source>
</evidence>